<keyword evidence="3" id="KW-0999">Mitochondrion inner membrane</keyword>
<dbReference type="OMA" id="DMINTEM"/>
<evidence type="ECO:0000313" key="9">
    <source>
        <dbReference type="Proteomes" id="UP000076078"/>
    </source>
</evidence>
<feature type="transmembrane region" description="Helical" evidence="7">
    <location>
        <begin position="108"/>
        <end position="126"/>
    </location>
</feature>
<comment type="subcellular location">
    <subcellularLocation>
        <location evidence="1">Mitochondrion inner membrane</location>
        <topology evidence="1">Multi-pass membrane protein</topology>
    </subcellularLocation>
</comment>
<gene>
    <name evidence="8" type="ORF">DLAC_03164</name>
</gene>
<evidence type="ECO:0000256" key="7">
    <source>
        <dbReference type="SAM" id="Phobius"/>
    </source>
</evidence>
<sequence>MTGGGEKEATAIKSIGNSTFLGLGVGIFHAFNKTYPKSVFTDNTQLFVKQTVGQFKQSTIAGSLLGFTYGATKYISKDLRGKDDYYNYAAAGLTTGIVAGILNTSYRVGFTTAAVFIPLSIVITLMDKELQNSSDLLKNRFDQKVIKKAVIENQLEQLNTAKEEKFNRDRESFLNSTVINK</sequence>
<dbReference type="AlphaFoldDB" id="A0A152A2Y6"/>
<reference evidence="8 9" key="1">
    <citation type="submission" date="2015-12" db="EMBL/GenBank/DDBJ databases">
        <title>Dictyostelia acquired genes for synthesis and detection of signals that induce cell-type specialization by lateral gene transfer from prokaryotes.</title>
        <authorList>
            <person name="Gloeckner G."/>
            <person name="Schaap P."/>
        </authorList>
    </citation>
    <scope>NUCLEOTIDE SEQUENCE [LARGE SCALE GENOMIC DNA]</scope>
    <source>
        <strain evidence="8 9">TK</strain>
    </source>
</reference>
<dbReference type="GO" id="GO:0045271">
    <property type="term" value="C:respiratory chain complex I"/>
    <property type="evidence" value="ECO:0007669"/>
    <property type="project" value="InterPro"/>
</dbReference>
<comment type="caution">
    <text evidence="8">The sequence shown here is derived from an EMBL/GenBank/DDBJ whole genome shotgun (WGS) entry which is preliminary data.</text>
</comment>
<dbReference type="GO" id="GO:0005743">
    <property type="term" value="C:mitochondrial inner membrane"/>
    <property type="evidence" value="ECO:0007669"/>
    <property type="project" value="UniProtKB-SubCell"/>
</dbReference>
<evidence type="ECO:0000256" key="6">
    <source>
        <dbReference type="ARBA" id="ARBA00023136"/>
    </source>
</evidence>
<dbReference type="Proteomes" id="UP000076078">
    <property type="component" value="Unassembled WGS sequence"/>
</dbReference>
<keyword evidence="4 7" id="KW-1133">Transmembrane helix</keyword>
<dbReference type="EMBL" id="LODT01000015">
    <property type="protein sequence ID" value="KYR00411.1"/>
    <property type="molecule type" value="Genomic_DNA"/>
</dbReference>
<evidence type="ECO:0000313" key="8">
    <source>
        <dbReference type="EMBL" id="KYR00411.1"/>
    </source>
</evidence>
<accession>A0A152A2Y6</accession>
<evidence type="ECO:0000256" key="1">
    <source>
        <dbReference type="ARBA" id="ARBA00004448"/>
    </source>
</evidence>
<dbReference type="PANTHER" id="PTHR21382">
    <property type="entry name" value="NADH-UBIQUINONE OXIDOREDUCTASE SUBUNIT"/>
    <property type="match status" value="1"/>
</dbReference>
<protein>
    <submittedName>
        <fullName evidence="8">Uncharacterized protein</fullName>
    </submittedName>
</protein>
<feature type="transmembrane region" description="Helical" evidence="7">
    <location>
        <begin position="85"/>
        <end position="102"/>
    </location>
</feature>
<dbReference type="InParanoid" id="A0A152A2Y6"/>
<dbReference type="PANTHER" id="PTHR21382:SF1">
    <property type="entry name" value="NADH DEHYDROGENASE [UBIQUINONE] 1 ALPHA SUBCOMPLEX SUBUNIT 11"/>
    <property type="match status" value="1"/>
</dbReference>
<proteinExistence type="predicted"/>
<name>A0A152A2Y6_TIELA</name>
<keyword evidence="5" id="KW-0496">Mitochondrion</keyword>
<keyword evidence="9" id="KW-1185">Reference proteome</keyword>
<dbReference type="GO" id="GO:0006120">
    <property type="term" value="P:mitochondrial electron transport, NADH to ubiquinone"/>
    <property type="evidence" value="ECO:0007669"/>
    <property type="project" value="InterPro"/>
</dbReference>
<keyword evidence="2 7" id="KW-0812">Transmembrane</keyword>
<evidence type="ECO:0000256" key="2">
    <source>
        <dbReference type="ARBA" id="ARBA00022692"/>
    </source>
</evidence>
<evidence type="ECO:0000256" key="3">
    <source>
        <dbReference type="ARBA" id="ARBA00022792"/>
    </source>
</evidence>
<organism evidence="8 9">
    <name type="scientific">Tieghemostelium lacteum</name>
    <name type="common">Slime mold</name>
    <name type="synonym">Dictyostelium lacteum</name>
    <dbReference type="NCBI Taxonomy" id="361077"/>
    <lineage>
        <taxon>Eukaryota</taxon>
        <taxon>Amoebozoa</taxon>
        <taxon>Evosea</taxon>
        <taxon>Eumycetozoa</taxon>
        <taxon>Dictyostelia</taxon>
        <taxon>Dictyosteliales</taxon>
        <taxon>Raperosteliaceae</taxon>
        <taxon>Tieghemostelium</taxon>
    </lineage>
</organism>
<evidence type="ECO:0000256" key="4">
    <source>
        <dbReference type="ARBA" id="ARBA00022989"/>
    </source>
</evidence>
<keyword evidence="6 7" id="KW-0472">Membrane</keyword>
<dbReference type="OrthoDB" id="1913277at2759"/>
<dbReference type="InterPro" id="IPR039205">
    <property type="entry name" value="NDUFA11"/>
</dbReference>
<evidence type="ECO:0000256" key="5">
    <source>
        <dbReference type="ARBA" id="ARBA00023128"/>
    </source>
</evidence>